<protein>
    <recommendedName>
        <fullName evidence="3 9">Signal recognition particle 9 kDa protein</fullName>
        <shortName evidence="9">SRP9</shortName>
    </recommendedName>
</protein>
<dbReference type="FunFam" id="3.30.720.10:FF:000001">
    <property type="entry name" value="Signal recognition particle 9 kDa protein"/>
    <property type="match status" value="1"/>
</dbReference>
<evidence type="ECO:0000256" key="8">
    <source>
        <dbReference type="ARBA" id="ARBA00045462"/>
    </source>
</evidence>
<comment type="subcellular location">
    <subcellularLocation>
        <location evidence="1 9">Cytoplasm</location>
    </subcellularLocation>
</comment>
<organism evidence="10 11">
    <name type="scientific">Dermatophagoides pteronyssinus</name>
    <name type="common">European house dust mite</name>
    <dbReference type="NCBI Taxonomy" id="6956"/>
    <lineage>
        <taxon>Eukaryota</taxon>
        <taxon>Metazoa</taxon>
        <taxon>Ecdysozoa</taxon>
        <taxon>Arthropoda</taxon>
        <taxon>Chelicerata</taxon>
        <taxon>Arachnida</taxon>
        <taxon>Acari</taxon>
        <taxon>Acariformes</taxon>
        <taxon>Sarcoptiformes</taxon>
        <taxon>Astigmata</taxon>
        <taxon>Psoroptidia</taxon>
        <taxon>Analgoidea</taxon>
        <taxon>Pyroglyphidae</taxon>
        <taxon>Dermatophagoidinae</taxon>
        <taxon>Dermatophagoides</taxon>
    </lineage>
</organism>
<keyword evidence="4 9" id="KW-0963">Cytoplasm</keyword>
<evidence type="ECO:0000256" key="2">
    <source>
        <dbReference type="ARBA" id="ARBA00009193"/>
    </source>
</evidence>
<dbReference type="OMA" id="DPMKVRF"/>
<dbReference type="Pfam" id="PF05486">
    <property type="entry name" value="SRP9-21"/>
    <property type="match status" value="1"/>
</dbReference>
<evidence type="ECO:0000313" key="10">
    <source>
        <dbReference type="Proteomes" id="UP000515146"/>
    </source>
</evidence>
<evidence type="ECO:0000256" key="5">
    <source>
        <dbReference type="ARBA" id="ARBA00022884"/>
    </source>
</evidence>
<comment type="function">
    <text evidence="8 9">Component of the signal recognition particle (SRP) complex, a ribonucleoprotein complex that mediates the cotranslational targeting of secretory and membrane proteins to the endoplasmic reticulum (ER). SRP9 together with SRP14 and the Alu portion of the SRP RNA, constitutes the elongation arrest domain of SRP. The complex of SRP9 and SRP14 is required for SRP RNA binding.</text>
</comment>
<keyword evidence="5 9" id="KW-0694">RNA-binding</keyword>
<dbReference type="GO" id="GO:0005786">
    <property type="term" value="C:signal recognition particle, endoplasmic reticulum targeting"/>
    <property type="evidence" value="ECO:0007669"/>
    <property type="project" value="UniProtKB-KW"/>
</dbReference>
<dbReference type="GO" id="GO:0005829">
    <property type="term" value="C:cytosol"/>
    <property type="evidence" value="ECO:0007669"/>
    <property type="project" value="UniProtKB-ARBA"/>
</dbReference>
<comment type="similarity">
    <text evidence="2 9">Belongs to the SRP9 family.</text>
</comment>
<dbReference type="InterPro" id="IPR039432">
    <property type="entry name" value="SRP9_dom"/>
</dbReference>
<dbReference type="InterPro" id="IPR008832">
    <property type="entry name" value="SRP9"/>
</dbReference>
<gene>
    <name evidence="11" type="primary">LOC113791784</name>
</gene>
<dbReference type="Proteomes" id="UP000515146">
    <property type="component" value="Unplaced"/>
</dbReference>
<dbReference type="GeneID" id="113791784"/>
<dbReference type="PANTHER" id="PTHR12834:SF12">
    <property type="entry name" value="SIGNAL RECOGNITION PARTICLE 9 KDA PROTEIN"/>
    <property type="match status" value="1"/>
</dbReference>
<name>A0A6P6XVH0_DERPT</name>
<dbReference type="PANTHER" id="PTHR12834">
    <property type="entry name" value="SIGNAL RECOGNITION PARTICLE 9 KDA PROTEIN"/>
    <property type="match status" value="1"/>
</dbReference>
<accession>A0A6P6XVH0</accession>
<evidence type="ECO:0000256" key="3">
    <source>
        <dbReference type="ARBA" id="ARBA00020414"/>
    </source>
</evidence>
<dbReference type="FunCoup" id="A0A6P6XVH0">
    <property type="interactions" value="1097"/>
</dbReference>
<dbReference type="PIRSF" id="PIRSF017029">
    <property type="entry name" value="Signal_recog_particle_SRP9"/>
    <property type="match status" value="1"/>
</dbReference>
<dbReference type="AlphaFoldDB" id="A0A6P6XVH0"/>
<dbReference type="SUPFAM" id="SSF54762">
    <property type="entry name" value="Signal recognition particle alu RNA binding heterodimer, SRP9/14"/>
    <property type="match status" value="1"/>
</dbReference>
<dbReference type="GO" id="GO:0006614">
    <property type="term" value="P:SRP-dependent cotranslational protein targeting to membrane"/>
    <property type="evidence" value="ECO:0007669"/>
    <property type="project" value="InterPro"/>
</dbReference>
<dbReference type="InParanoid" id="A0A6P6XVH0"/>
<dbReference type="GO" id="GO:0045900">
    <property type="term" value="P:negative regulation of translational elongation"/>
    <property type="evidence" value="ECO:0007669"/>
    <property type="project" value="InterPro"/>
</dbReference>
<keyword evidence="7 9" id="KW-0687">Ribonucleoprotein</keyword>
<sequence>MPYFENWNEFASAAEALYLENPLRCRLVMKYRHKDGILIVKCTDDKVCLLYKTENSQDIKRIEKLNSQMMRHMTSDED</sequence>
<keyword evidence="10" id="KW-1185">Reference proteome</keyword>
<evidence type="ECO:0000256" key="1">
    <source>
        <dbReference type="ARBA" id="ARBA00004496"/>
    </source>
</evidence>
<dbReference type="InterPro" id="IPR009018">
    <property type="entry name" value="Signal_recog_particle_SRP9/14"/>
</dbReference>
<reference evidence="11" key="1">
    <citation type="submission" date="2025-08" db="UniProtKB">
        <authorList>
            <consortium name="RefSeq"/>
        </authorList>
    </citation>
    <scope>IDENTIFICATION</scope>
    <source>
        <strain evidence="11">Airmid</strain>
    </source>
</reference>
<dbReference type="OrthoDB" id="360923at2759"/>
<evidence type="ECO:0000256" key="7">
    <source>
        <dbReference type="ARBA" id="ARBA00023274"/>
    </source>
</evidence>
<proteinExistence type="inferred from homology"/>
<dbReference type="RefSeq" id="XP_027197412.1">
    <property type="nucleotide sequence ID" value="XM_027341611.1"/>
</dbReference>
<evidence type="ECO:0000256" key="6">
    <source>
        <dbReference type="ARBA" id="ARBA00023135"/>
    </source>
</evidence>
<dbReference type="GO" id="GO:0008312">
    <property type="term" value="F:7S RNA binding"/>
    <property type="evidence" value="ECO:0007669"/>
    <property type="project" value="InterPro"/>
</dbReference>
<dbReference type="InterPro" id="IPR039914">
    <property type="entry name" value="SRP9-like"/>
</dbReference>
<evidence type="ECO:0000256" key="4">
    <source>
        <dbReference type="ARBA" id="ARBA00022490"/>
    </source>
</evidence>
<dbReference type="Gene3D" id="3.30.720.10">
    <property type="entry name" value="Signal recognition particle alu RNA binding heterodimer, srp9/1"/>
    <property type="match status" value="1"/>
</dbReference>
<keyword evidence="6 9" id="KW-0733">Signal recognition particle</keyword>
<dbReference type="KEGG" id="dpte:113791784"/>
<evidence type="ECO:0000313" key="11">
    <source>
        <dbReference type="RefSeq" id="XP_027197412.1"/>
    </source>
</evidence>
<evidence type="ECO:0000256" key="9">
    <source>
        <dbReference type="PIRNR" id="PIRNR017029"/>
    </source>
</evidence>
<dbReference type="CTD" id="6726"/>